<gene>
    <name evidence="3" type="ORF">BMF94_6237</name>
</gene>
<feature type="domain" description="DH" evidence="2">
    <location>
        <begin position="151"/>
        <end position="341"/>
    </location>
</feature>
<dbReference type="Proteomes" id="UP000237144">
    <property type="component" value="Unassembled WGS sequence"/>
</dbReference>
<evidence type="ECO:0000259" key="2">
    <source>
        <dbReference type="PROSITE" id="PS50010"/>
    </source>
</evidence>
<keyword evidence="4" id="KW-1185">Reference proteome</keyword>
<dbReference type="PANTHER" id="PTHR12673">
    <property type="entry name" value="FACIOGENITAL DYSPLASIA PROTEIN"/>
    <property type="match status" value="1"/>
</dbReference>
<feature type="compositionally biased region" description="Polar residues" evidence="1">
    <location>
        <begin position="695"/>
        <end position="715"/>
    </location>
</feature>
<dbReference type="PANTHER" id="PTHR12673:SF270">
    <property type="entry name" value="FYVE-TYPE DOMAIN-CONTAINING PROTEIN"/>
    <property type="match status" value="1"/>
</dbReference>
<dbReference type="InterPro" id="IPR000219">
    <property type="entry name" value="DH_dom"/>
</dbReference>
<feature type="compositionally biased region" description="Polar residues" evidence="1">
    <location>
        <begin position="28"/>
        <end position="38"/>
    </location>
</feature>
<dbReference type="SUPFAM" id="SSF48065">
    <property type="entry name" value="DBL homology domain (DH-domain)"/>
    <property type="match status" value="1"/>
</dbReference>
<feature type="compositionally biased region" description="Basic and acidic residues" evidence="1">
    <location>
        <begin position="859"/>
        <end position="870"/>
    </location>
</feature>
<feature type="region of interest" description="Disordered" evidence="1">
    <location>
        <begin position="840"/>
        <end position="982"/>
    </location>
</feature>
<feature type="compositionally biased region" description="Basic and acidic residues" evidence="1">
    <location>
        <begin position="963"/>
        <end position="977"/>
    </location>
</feature>
<dbReference type="GO" id="GO:0005737">
    <property type="term" value="C:cytoplasm"/>
    <property type="evidence" value="ECO:0007669"/>
    <property type="project" value="TreeGrafter"/>
</dbReference>
<evidence type="ECO:0000256" key="1">
    <source>
        <dbReference type="SAM" id="MobiDB-lite"/>
    </source>
</evidence>
<dbReference type="InterPro" id="IPR035899">
    <property type="entry name" value="DBL_dom_sf"/>
</dbReference>
<feature type="compositionally biased region" description="Polar residues" evidence="1">
    <location>
        <begin position="69"/>
        <end position="79"/>
    </location>
</feature>
<dbReference type="CDD" id="cd00160">
    <property type="entry name" value="RhoGEF"/>
    <property type="match status" value="1"/>
</dbReference>
<accession>A0A2S5B221</accession>
<dbReference type="STRING" id="741276.A0A2S5B221"/>
<organism evidence="3 4">
    <name type="scientific">Rhodotorula taiwanensis</name>
    <dbReference type="NCBI Taxonomy" id="741276"/>
    <lineage>
        <taxon>Eukaryota</taxon>
        <taxon>Fungi</taxon>
        <taxon>Dikarya</taxon>
        <taxon>Basidiomycota</taxon>
        <taxon>Pucciniomycotina</taxon>
        <taxon>Microbotryomycetes</taxon>
        <taxon>Sporidiobolales</taxon>
        <taxon>Sporidiobolaceae</taxon>
        <taxon>Rhodotorula</taxon>
    </lineage>
</organism>
<feature type="region of interest" description="Disordered" evidence="1">
    <location>
        <begin position="123"/>
        <end position="152"/>
    </location>
</feature>
<dbReference type="OrthoDB" id="660555at2759"/>
<feature type="compositionally biased region" description="Acidic residues" evidence="1">
    <location>
        <begin position="811"/>
        <end position="822"/>
    </location>
</feature>
<dbReference type="EMBL" id="PJQD01000097">
    <property type="protein sequence ID" value="POY70824.1"/>
    <property type="molecule type" value="Genomic_DNA"/>
</dbReference>
<feature type="region of interest" description="Disordered" evidence="1">
    <location>
        <begin position="1"/>
        <end position="79"/>
    </location>
</feature>
<sequence>MVAEDAPPPPSPRTKPRPRSQIFAPSTPVESPSLSRSYRQPVGTGSLRRSQASSSTHARSRSVGDGCESATSFAGGSNSGRDGLREVFCDLVVQDLEVNTSGRCIHPIGPIATFLDSLGSPLPPADDSIASKRPASRPSTPGPPARADPEKVRRSLQELWATEESYLRKITSLQQDYAQPLRQFSKKRETAVIPAFEATHLFGNIDQIVPISQAFEKDLGELVRRAQMDRSRAPAGFGEVILQHVERMTPYKKWLANVSASEAIRRELEKQSSSFREFVERTQVHSRESARTTGGFKEFLAEPFQRVSRYRLMIDPMIQHLEPEDPNVEPLQLASRLLGDICAMEIDGATRRAATFWSLKETIEGFPDSLIDFDRRLLAVLDADEVVELADARPTTLRCTLFLFDDKLLIAKRPSGDKQGKVHAGVDDLDQTVALYQTSHLTSTQANLLGSPKKLRKGVLGFRGQLDLDEVAVVDLGRQSGQEQFGLAFDRAPQNQSERWAGRPLRQFVVAGTYASDTQRAEKAVWLEAFATASLRARIARGAQLAKRSVPLSAAGFDEMQSRLNWAVWDQARYAALPVGQRNKLAMLVTTEPAVSPLAKPATPRPRVSVTLTLLDSARSRLEVFSTDSPGGNADIVENGKVAAAIANISSSYGLYNFPLPKPLAAGSARSRTRSNLLSVLDVFSSGGGLKRGNSLVSKGSSAATTTVESPSLSRPSPRFDASTPPRKRPVAQHSGPDLSRSIGASTSNAFKPTPEPNPETQFWSGSLRSNRTRPRRSISLPPAPTLAETPRSPYAYESGAPSPGNTTTCELEDDLDDDDDDPMEAVALYAANEPLSLAPRTTVAVDPTSPSPRRRVMGPRDMRSSERAGTESPGSLPFARNHSPSPARHEARATTASAAASGVQPDPLSSSFGVSKRSRSQVGPSPRPTPAKKLASTAEAARTLEPSSLGSVPRKLFQAEDQSARRTTRDGADELRASGTSLLDGRAAVGAPEARMTDMFSPARAEPVAPAPVPFHEDTAMTEVTQPPFERLHRHIDDMRLKLARQLVSANKENDCIVSPTALTRSPQTRNVFVSISQAVTAVPALTLDWHRSQGKALQGDGTYASPSSRLAKMAGASGEVRDVPQSRYKIDHLVLSEWTRRLADLVDECEESFPRREDEAAPDSGGSDRMLEVFMLEQERDLLAAELAKVKADLEELRRSEPGTASRVETLQLENGKLRQAYLDICAEADALHADFNAALESGYGQELILSLRLAVHLAAQAEPTATDEYVELTAQLTEATSLRFKAEHELRVYRRQVASEMAEKERWGNLLRAHGLLP</sequence>
<dbReference type="Pfam" id="PF00621">
    <property type="entry name" value="RhoGEF"/>
    <property type="match status" value="1"/>
</dbReference>
<feature type="region of interest" description="Disordered" evidence="1">
    <location>
        <begin position="691"/>
        <end position="822"/>
    </location>
</feature>
<dbReference type="InterPro" id="IPR051092">
    <property type="entry name" value="FYVE_RhoGEF_PH"/>
</dbReference>
<comment type="caution">
    <text evidence="3">The sequence shown here is derived from an EMBL/GenBank/DDBJ whole genome shotgun (WGS) entry which is preliminary data.</text>
</comment>
<protein>
    <recommendedName>
        <fullName evidence="2">DH domain-containing protein</fullName>
    </recommendedName>
</protein>
<dbReference type="GO" id="GO:0005085">
    <property type="term" value="F:guanyl-nucleotide exchange factor activity"/>
    <property type="evidence" value="ECO:0007669"/>
    <property type="project" value="InterPro"/>
</dbReference>
<name>A0A2S5B221_9BASI</name>
<dbReference type="Gene3D" id="1.20.900.10">
    <property type="entry name" value="Dbl homology (DH) domain"/>
    <property type="match status" value="1"/>
</dbReference>
<proteinExistence type="predicted"/>
<dbReference type="PROSITE" id="PS50010">
    <property type="entry name" value="DH_2"/>
    <property type="match status" value="1"/>
</dbReference>
<feature type="compositionally biased region" description="Pro residues" evidence="1">
    <location>
        <begin position="1"/>
        <end position="13"/>
    </location>
</feature>
<evidence type="ECO:0000313" key="4">
    <source>
        <dbReference type="Proteomes" id="UP000237144"/>
    </source>
</evidence>
<feature type="compositionally biased region" description="Polar residues" evidence="1">
    <location>
        <begin position="47"/>
        <end position="57"/>
    </location>
</feature>
<evidence type="ECO:0000313" key="3">
    <source>
        <dbReference type="EMBL" id="POY70824.1"/>
    </source>
</evidence>
<feature type="compositionally biased region" description="Polar residues" evidence="1">
    <location>
        <begin position="759"/>
        <end position="770"/>
    </location>
</feature>
<dbReference type="SMART" id="SM00325">
    <property type="entry name" value="RhoGEF"/>
    <property type="match status" value="1"/>
</dbReference>
<reference evidence="3 4" key="1">
    <citation type="journal article" date="2018" name="Front. Microbiol.">
        <title>Prospects for Fungal Bioremediation of Acidic Radioactive Waste Sites: Characterization and Genome Sequence of Rhodotorula taiwanensis MD1149.</title>
        <authorList>
            <person name="Tkavc R."/>
            <person name="Matrosova V.Y."/>
            <person name="Grichenko O.E."/>
            <person name="Gostincar C."/>
            <person name="Volpe R.P."/>
            <person name="Klimenkova P."/>
            <person name="Gaidamakova E.K."/>
            <person name="Zhou C.E."/>
            <person name="Stewart B.J."/>
            <person name="Lyman M.G."/>
            <person name="Malfatti S.A."/>
            <person name="Rubinfeld B."/>
            <person name="Courtot M."/>
            <person name="Singh J."/>
            <person name="Dalgard C.L."/>
            <person name="Hamilton T."/>
            <person name="Frey K.G."/>
            <person name="Gunde-Cimerman N."/>
            <person name="Dugan L."/>
            <person name="Daly M.J."/>
        </authorList>
    </citation>
    <scope>NUCLEOTIDE SEQUENCE [LARGE SCALE GENOMIC DNA]</scope>
    <source>
        <strain evidence="3 4">MD1149</strain>
    </source>
</reference>